<accession>A0A6G7YMP1</accession>
<dbReference type="KEGG" id="spii:G7077_02735"/>
<sequence length="72" mass="8077">MNAAIEQAICNYVWQREPSNPATYQDLVGVALKSMPMIGDNDLTALLGRLIRAGKIEQFEDDERGTVYTRDC</sequence>
<gene>
    <name evidence="1" type="ORF">G7077_02735</name>
</gene>
<evidence type="ECO:0000313" key="1">
    <source>
        <dbReference type="EMBL" id="QIK77986.1"/>
    </source>
</evidence>
<dbReference type="EMBL" id="CP049869">
    <property type="protein sequence ID" value="QIK77986.1"/>
    <property type="molecule type" value="Genomic_DNA"/>
</dbReference>
<organism evidence="1 2">
    <name type="scientific">Sphingomonas piscis</name>
    <dbReference type="NCBI Taxonomy" id="2714943"/>
    <lineage>
        <taxon>Bacteria</taxon>
        <taxon>Pseudomonadati</taxon>
        <taxon>Pseudomonadota</taxon>
        <taxon>Alphaproteobacteria</taxon>
        <taxon>Sphingomonadales</taxon>
        <taxon>Sphingomonadaceae</taxon>
        <taxon>Sphingomonas</taxon>
    </lineage>
</organism>
<proteinExistence type="predicted"/>
<dbReference type="RefSeq" id="WP_166410381.1">
    <property type="nucleotide sequence ID" value="NZ_CP049869.1"/>
</dbReference>
<protein>
    <submittedName>
        <fullName evidence="1">Uncharacterized protein</fullName>
    </submittedName>
</protein>
<keyword evidence="2" id="KW-1185">Reference proteome</keyword>
<evidence type="ECO:0000313" key="2">
    <source>
        <dbReference type="Proteomes" id="UP000503222"/>
    </source>
</evidence>
<reference evidence="1 2" key="1">
    <citation type="submission" date="2020-03" db="EMBL/GenBank/DDBJ databases">
        <title>Sphingomonas sp. nov., isolated from fish.</title>
        <authorList>
            <person name="Hyun D.-W."/>
            <person name="Bae J.-W."/>
        </authorList>
    </citation>
    <scope>NUCLEOTIDE SEQUENCE [LARGE SCALE GENOMIC DNA]</scope>
    <source>
        <strain evidence="1 2">HDW15B</strain>
    </source>
</reference>
<dbReference type="Proteomes" id="UP000503222">
    <property type="component" value="Chromosome"/>
</dbReference>
<dbReference type="AlphaFoldDB" id="A0A6G7YMP1"/>
<name>A0A6G7YMP1_9SPHN</name>